<gene>
    <name evidence="1" type="ORF">SGFS_013620</name>
</gene>
<dbReference type="RefSeq" id="WP_286248391.1">
    <property type="nucleotide sequence ID" value="NZ_AP018448.1"/>
</dbReference>
<evidence type="ECO:0000313" key="2">
    <source>
        <dbReference type="Proteomes" id="UP001321542"/>
    </source>
</evidence>
<proteinExistence type="predicted"/>
<reference evidence="1 2" key="1">
    <citation type="journal article" date="2010" name="ChemBioChem">
        <title>Cloning and characterization of the biosynthetic gene cluster of 16-membered macrolide antibiotic FD-891: involvement of a dual functional cytochrome P450 monooxygenase catalyzing epoxidation and hydroxylation.</title>
        <authorList>
            <person name="Kudo F."/>
            <person name="Motegi A."/>
            <person name="Mizoue K."/>
            <person name="Eguchi T."/>
        </authorList>
    </citation>
    <scope>NUCLEOTIDE SEQUENCE [LARGE SCALE GENOMIC DNA]</scope>
    <source>
        <strain evidence="1 2">A-8890</strain>
    </source>
</reference>
<dbReference type="EMBL" id="AP018448">
    <property type="protein sequence ID" value="BBC30068.1"/>
    <property type="molecule type" value="Genomic_DNA"/>
</dbReference>
<name>A0ABN5V9V3_9ACTN</name>
<organism evidence="1 2">
    <name type="scientific">Streptomyces graminofaciens</name>
    <dbReference type="NCBI Taxonomy" id="68212"/>
    <lineage>
        <taxon>Bacteria</taxon>
        <taxon>Bacillati</taxon>
        <taxon>Actinomycetota</taxon>
        <taxon>Actinomycetes</taxon>
        <taxon>Kitasatosporales</taxon>
        <taxon>Streptomycetaceae</taxon>
        <taxon>Streptomyces</taxon>
    </lineage>
</organism>
<keyword evidence="2" id="KW-1185">Reference proteome</keyword>
<evidence type="ECO:0000313" key="1">
    <source>
        <dbReference type="EMBL" id="BBC30068.1"/>
    </source>
</evidence>
<sequence length="185" mass="20018">MNAAEFNALYPVGTPVLAYPGARPEDDSNDERLITRTRSRASVLGGHTDVVWVEGHSACIALSHVDVVSESVFEAALLANAVAAQGALPMPTRPARSELEQVSEEIARFGIYGAALPAARALVKRADELVTENAQLRARLSAVLDICDREQRNAMRWENPIPVPDWVGPVQRAALGDDKRQAVAR</sequence>
<protein>
    <submittedName>
        <fullName evidence="1">Uncharacterized protein</fullName>
    </submittedName>
</protein>
<accession>A0ABN5V9V3</accession>
<reference evidence="1 2" key="2">
    <citation type="journal article" date="2023" name="ChemBioChem">
        <title>Acyltransferase Domain Exchange between Two Independent Type I Polyketide Synthases in the Same Producer Strain of Macrolide Antibiotics.</title>
        <authorList>
            <person name="Kudo F."/>
            <person name="Kishikawa K."/>
            <person name="Tsuboi K."/>
            <person name="Kido T."/>
            <person name="Usui T."/>
            <person name="Hashimoto J."/>
            <person name="Shin-Ya K."/>
            <person name="Miyanaga A."/>
            <person name="Eguchi T."/>
        </authorList>
    </citation>
    <scope>NUCLEOTIDE SEQUENCE [LARGE SCALE GENOMIC DNA]</scope>
    <source>
        <strain evidence="1 2">A-8890</strain>
    </source>
</reference>
<dbReference type="Proteomes" id="UP001321542">
    <property type="component" value="Chromosome"/>
</dbReference>